<name>A0A9X1QTR4_9FLAO</name>
<evidence type="ECO:0000313" key="2">
    <source>
        <dbReference type="EMBL" id="MCG2417811.1"/>
    </source>
</evidence>
<reference evidence="2" key="1">
    <citation type="submission" date="2021-09" db="EMBL/GenBank/DDBJ databases">
        <title>Genome of Aequorivita sp. strain F47161.</title>
        <authorList>
            <person name="Wang Y."/>
        </authorList>
    </citation>
    <scope>NUCLEOTIDE SEQUENCE</scope>
    <source>
        <strain evidence="2">F47161</strain>
    </source>
</reference>
<protein>
    <submittedName>
        <fullName evidence="2">NAD(P)H-binding protein</fullName>
    </submittedName>
</protein>
<gene>
    <name evidence="2" type="ORF">K8089_02170</name>
</gene>
<organism evidence="2 3">
    <name type="scientific">Aequorivita vitellina</name>
    <dbReference type="NCBI Taxonomy" id="2874475"/>
    <lineage>
        <taxon>Bacteria</taxon>
        <taxon>Pseudomonadati</taxon>
        <taxon>Bacteroidota</taxon>
        <taxon>Flavobacteriia</taxon>
        <taxon>Flavobacteriales</taxon>
        <taxon>Flavobacteriaceae</taxon>
        <taxon>Aequorivita</taxon>
    </lineage>
</organism>
<feature type="domain" description="NAD(P)-binding" evidence="1">
    <location>
        <begin position="10"/>
        <end position="102"/>
    </location>
</feature>
<keyword evidence="3" id="KW-1185">Reference proteome</keyword>
<dbReference type="RefSeq" id="WP_237601631.1">
    <property type="nucleotide sequence ID" value="NZ_JAIRBA010000003.1"/>
</dbReference>
<comment type="caution">
    <text evidence="2">The sequence shown here is derived from an EMBL/GenBank/DDBJ whole genome shotgun (WGS) entry which is preliminary data.</text>
</comment>
<dbReference type="InterPro" id="IPR036291">
    <property type="entry name" value="NAD(P)-bd_dom_sf"/>
</dbReference>
<dbReference type="SUPFAM" id="SSF51735">
    <property type="entry name" value="NAD(P)-binding Rossmann-fold domains"/>
    <property type="match status" value="1"/>
</dbReference>
<evidence type="ECO:0000259" key="1">
    <source>
        <dbReference type="Pfam" id="PF13460"/>
    </source>
</evidence>
<dbReference type="InterPro" id="IPR016040">
    <property type="entry name" value="NAD(P)-bd_dom"/>
</dbReference>
<evidence type="ECO:0000313" key="3">
    <source>
        <dbReference type="Proteomes" id="UP001139461"/>
    </source>
</evidence>
<proteinExistence type="predicted"/>
<dbReference type="Pfam" id="PF13460">
    <property type="entry name" value="NAD_binding_10"/>
    <property type="match status" value="1"/>
</dbReference>
<accession>A0A9X1QTR4</accession>
<dbReference type="EMBL" id="JAIRBA010000003">
    <property type="protein sequence ID" value="MCG2417811.1"/>
    <property type="molecule type" value="Genomic_DNA"/>
</dbReference>
<sequence length="318" mass="36138">MKDTKHLVLGATGGIGFSYTAELLSHNIQTTILVRDKEKAIKLFNDNPLLEVIVGDVNNLGHLKEISANKEFIFLGINVPYQLWETQMEPIISNVIIAAKLNKATILFPENNYAFGNVDNPITESTLPQPSTKKGKLRLSLVNHLKKAAERNDCKVIIIRLPDFFGPNVTNALIKPIFKEAIHNRPIKWLINDAIPHQFAFTPNVSKYFHRLTLETDLPNFFLINYSGITFSSIKSLGEKISAIQGNPKKVKVAPKFLLNMIALFDPEVRELKENFYQFENSILLVDDPLKNSYPEMKETTLDTALRITLDWYKNNME</sequence>
<dbReference type="Proteomes" id="UP001139461">
    <property type="component" value="Unassembled WGS sequence"/>
</dbReference>
<dbReference type="AlphaFoldDB" id="A0A9X1QTR4"/>
<dbReference type="Gene3D" id="3.40.50.720">
    <property type="entry name" value="NAD(P)-binding Rossmann-like Domain"/>
    <property type="match status" value="1"/>
</dbReference>